<evidence type="ECO:0000313" key="1">
    <source>
        <dbReference type="EMBL" id="KAF5790733.1"/>
    </source>
</evidence>
<protein>
    <submittedName>
        <fullName evidence="2">Uncharacterized protein</fullName>
    </submittedName>
</protein>
<reference evidence="1 3" key="1">
    <citation type="journal article" date="2017" name="Nature">
        <title>The sunflower genome provides insights into oil metabolism, flowering and Asterid evolution.</title>
        <authorList>
            <person name="Badouin H."/>
            <person name="Gouzy J."/>
            <person name="Grassa C.J."/>
            <person name="Murat F."/>
            <person name="Staton S.E."/>
            <person name="Cottret L."/>
            <person name="Lelandais-Briere C."/>
            <person name="Owens G.L."/>
            <person name="Carrere S."/>
            <person name="Mayjonade B."/>
            <person name="Legrand L."/>
            <person name="Gill N."/>
            <person name="Kane N.C."/>
            <person name="Bowers J.E."/>
            <person name="Hubner S."/>
            <person name="Bellec A."/>
            <person name="Berard A."/>
            <person name="Berges H."/>
            <person name="Blanchet N."/>
            <person name="Boniface M.C."/>
            <person name="Brunel D."/>
            <person name="Catrice O."/>
            <person name="Chaidir N."/>
            <person name="Claudel C."/>
            <person name="Donnadieu C."/>
            <person name="Faraut T."/>
            <person name="Fievet G."/>
            <person name="Helmstetter N."/>
            <person name="King M."/>
            <person name="Knapp S.J."/>
            <person name="Lai Z."/>
            <person name="Le Paslier M.C."/>
            <person name="Lippi Y."/>
            <person name="Lorenzon L."/>
            <person name="Mandel J.R."/>
            <person name="Marage G."/>
            <person name="Marchand G."/>
            <person name="Marquand E."/>
            <person name="Bret-Mestries E."/>
            <person name="Morien E."/>
            <person name="Nambeesan S."/>
            <person name="Nguyen T."/>
            <person name="Pegot-Espagnet P."/>
            <person name="Pouilly N."/>
            <person name="Raftis F."/>
            <person name="Sallet E."/>
            <person name="Schiex T."/>
            <person name="Thomas J."/>
            <person name="Vandecasteele C."/>
            <person name="Vares D."/>
            <person name="Vear F."/>
            <person name="Vautrin S."/>
            <person name="Crespi M."/>
            <person name="Mangin B."/>
            <person name="Burke J.M."/>
            <person name="Salse J."/>
            <person name="Munos S."/>
            <person name="Vincourt P."/>
            <person name="Rieseberg L.H."/>
            <person name="Langlade N.B."/>
        </authorList>
    </citation>
    <scope>NUCLEOTIDE SEQUENCE [LARGE SCALE GENOMIC DNA]</scope>
    <source>
        <strain evidence="3">cv. SF193</strain>
        <tissue evidence="1">Leaves</tissue>
    </source>
</reference>
<sequence length="64" mass="7359">MFGRSSTLETRVFQLYQHLFESLRRDLKREKGKEMGGDRSVTTISPPLATTLIKVSRASVRFDL</sequence>
<accession>A0A251TV11</accession>
<reference evidence="2" key="2">
    <citation type="submission" date="2017-02" db="EMBL/GenBank/DDBJ databases">
        <title>Sunflower complete genome.</title>
        <authorList>
            <person name="Langlade N."/>
            <person name="Munos S."/>
        </authorList>
    </citation>
    <scope>NUCLEOTIDE SEQUENCE [LARGE SCALE GENOMIC DNA]</scope>
    <source>
        <tissue evidence="2">Leaves</tissue>
    </source>
</reference>
<keyword evidence="3" id="KW-1185">Reference proteome</keyword>
<evidence type="ECO:0000313" key="3">
    <source>
        <dbReference type="Proteomes" id="UP000215914"/>
    </source>
</evidence>
<organism evidence="2 3">
    <name type="scientific">Helianthus annuus</name>
    <name type="common">Common sunflower</name>
    <dbReference type="NCBI Taxonomy" id="4232"/>
    <lineage>
        <taxon>Eukaryota</taxon>
        <taxon>Viridiplantae</taxon>
        <taxon>Streptophyta</taxon>
        <taxon>Embryophyta</taxon>
        <taxon>Tracheophyta</taxon>
        <taxon>Spermatophyta</taxon>
        <taxon>Magnoliopsida</taxon>
        <taxon>eudicotyledons</taxon>
        <taxon>Gunneridae</taxon>
        <taxon>Pentapetalae</taxon>
        <taxon>asterids</taxon>
        <taxon>campanulids</taxon>
        <taxon>Asterales</taxon>
        <taxon>Asteraceae</taxon>
        <taxon>Asteroideae</taxon>
        <taxon>Heliantheae alliance</taxon>
        <taxon>Heliantheae</taxon>
        <taxon>Helianthus</taxon>
    </lineage>
</organism>
<name>A0A251TV11_HELAN</name>
<reference evidence="1" key="3">
    <citation type="submission" date="2020-06" db="EMBL/GenBank/DDBJ databases">
        <title>Helianthus annuus Genome sequencing and assembly Release 2.</title>
        <authorList>
            <person name="Gouzy J."/>
            <person name="Langlade N."/>
            <person name="Munos S."/>
        </authorList>
    </citation>
    <scope>NUCLEOTIDE SEQUENCE</scope>
    <source>
        <tissue evidence="1">Leaves</tissue>
    </source>
</reference>
<dbReference type="Proteomes" id="UP000215914">
    <property type="component" value="Chromosome 9"/>
</dbReference>
<dbReference type="InParanoid" id="A0A251TV11"/>
<proteinExistence type="predicted"/>
<dbReference type="AlphaFoldDB" id="A0A251TV11"/>
<dbReference type="EMBL" id="CM007898">
    <property type="protein sequence ID" value="OTG14965.1"/>
    <property type="molecule type" value="Genomic_DNA"/>
</dbReference>
<dbReference type="Gramene" id="mRNA:HanXRQr2_Chr09g0386631">
    <property type="protein sequence ID" value="CDS:HanXRQr2_Chr09g0386631.1"/>
    <property type="gene ID" value="HanXRQr2_Chr09g0386631"/>
</dbReference>
<dbReference type="EMBL" id="MNCJ02000324">
    <property type="protein sequence ID" value="KAF5790733.1"/>
    <property type="molecule type" value="Genomic_DNA"/>
</dbReference>
<evidence type="ECO:0000313" key="2">
    <source>
        <dbReference type="EMBL" id="OTG14965.1"/>
    </source>
</evidence>
<gene>
    <name evidence="2" type="ORF">HannXRQ_Chr09g0255211</name>
    <name evidence="1" type="ORF">HanXRQr2_Chr09g0386631</name>
</gene>